<reference evidence="2 3" key="1">
    <citation type="journal article" date="2024" name="J Genomics">
        <title>Draft genome sequencing and assembly of Favolaschia claudopus CIRM-BRFM 2984 isolated from oak limbs.</title>
        <authorList>
            <person name="Navarro D."/>
            <person name="Drula E."/>
            <person name="Chaduli D."/>
            <person name="Cazenave R."/>
            <person name="Ahrendt S."/>
            <person name="Wang J."/>
            <person name="Lipzen A."/>
            <person name="Daum C."/>
            <person name="Barry K."/>
            <person name="Grigoriev I.V."/>
            <person name="Favel A."/>
            <person name="Rosso M.N."/>
            <person name="Martin F."/>
        </authorList>
    </citation>
    <scope>NUCLEOTIDE SEQUENCE [LARGE SCALE GENOMIC DNA]</scope>
    <source>
        <strain evidence="2 3">CIRM-BRFM 2984</strain>
    </source>
</reference>
<dbReference type="AlphaFoldDB" id="A0AAW0AKA1"/>
<gene>
    <name evidence="2" type="ORF">R3P38DRAFT_2788403</name>
</gene>
<feature type="compositionally biased region" description="Polar residues" evidence="1">
    <location>
        <begin position="263"/>
        <end position="280"/>
    </location>
</feature>
<dbReference type="Proteomes" id="UP001362999">
    <property type="component" value="Unassembled WGS sequence"/>
</dbReference>
<comment type="caution">
    <text evidence="2">The sequence shown here is derived from an EMBL/GenBank/DDBJ whole genome shotgun (WGS) entry which is preliminary data.</text>
</comment>
<feature type="region of interest" description="Disordered" evidence="1">
    <location>
        <begin position="192"/>
        <end position="317"/>
    </location>
</feature>
<name>A0AAW0AKA1_9AGAR</name>
<evidence type="ECO:0000313" key="3">
    <source>
        <dbReference type="Proteomes" id="UP001362999"/>
    </source>
</evidence>
<dbReference type="EMBL" id="JAWWNJ010000059">
    <property type="protein sequence ID" value="KAK7013511.1"/>
    <property type="molecule type" value="Genomic_DNA"/>
</dbReference>
<organism evidence="2 3">
    <name type="scientific">Favolaschia claudopus</name>
    <dbReference type="NCBI Taxonomy" id="2862362"/>
    <lineage>
        <taxon>Eukaryota</taxon>
        <taxon>Fungi</taxon>
        <taxon>Dikarya</taxon>
        <taxon>Basidiomycota</taxon>
        <taxon>Agaricomycotina</taxon>
        <taxon>Agaricomycetes</taxon>
        <taxon>Agaricomycetidae</taxon>
        <taxon>Agaricales</taxon>
        <taxon>Marasmiineae</taxon>
        <taxon>Mycenaceae</taxon>
        <taxon>Favolaschia</taxon>
    </lineage>
</organism>
<accession>A0AAW0AKA1</accession>
<evidence type="ECO:0000256" key="1">
    <source>
        <dbReference type="SAM" id="MobiDB-lite"/>
    </source>
</evidence>
<evidence type="ECO:0000313" key="2">
    <source>
        <dbReference type="EMBL" id="KAK7013511.1"/>
    </source>
</evidence>
<proteinExistence type="predicted"/>
<keyword evidence="3" id="KW-1185">Reference proteome</keyword>
<feature type="compositionally biased region" description="Basic and acidic residues" evidence="1">
    <location>
        <begin position="308"/>
        <end position="317"/>
    </location>
</feature>
<sequence>MPVVWRCLGLQELKVVPSTIRVVHLPKLQYCEVVQILAKTHEVQLGQLSARCVRSAPQRRSTVNMKWKPIANRDAGSKIRGKSRKIEVSNPASRSDGWMILKSFNAPQDPSSMKEELNSVYPHPKFASRWMEWECEGGEARLATPSANAMPVVVWVGTAKEGAYERTEYLSSFAELPLALHCSDLARVKDNSKRDTTLAAPQRGCRGDAPNAIEGNNERRQSTLSGRIGSAEEGDGREVGRNGTSVGERRDRVSARARGCEISTASNASQADRKTYSISPTLPPTRRRSISGNGIRQGRRNAKGTARGGDEETRGTSHEFLSFQMAFADEGLQPEDMYQVF</sequence>
<protein>
    <submittedName>
        <fullName evidence="2">Uncharacterized protein</fullName>
    </submittedName>
</protein>